<proteinExistence type="inferred from homology"/>
<dbReference type="Pfam" id="PF24842">
    <property type="entry name" value="UFD1_N2"/>
    <property type="match status" value="1"/>
</dbReference>
<dbReference type="PANTHER" id="PTHR12555:SF13">
    <property type="entry name" value="UBIQUITIN RECOGNITION FACTOR IN ER-ASSOCIATED DEGRADATION PROTEIN 1"/>
    <property type="match status" value="1"/>
</dbReference>
<keyword evidence="7" id="KW-1185">Reference proteome</keyword>
<dbReference type="OrthoDB" id="422728at2759"/>
<feature type="compositionally biased region" description="Polar residues" evidence="3">
    <location>
        <begin position="291"/>
        <end position="314"/>
    </location>
</feature>
<feature type="domain" description="Ubiquitin fusion degradation protein UFD1 N-terminal subdomain 2" evidence="5">
    <location>
        <begin position="117"/>
        <end position="202"/>
    </location>
</feature>
<dbReference type="GO" id="GO:0031593">
    <property type="term" value="F:polyubiquitin modification-dependent protein binding"/>
    <property type="evidence" value="ECO:0007669"/>
    <property type="project" value="TreeGrafter"/>
</dbReference>
<feature type="region of interest" description="Disordered" evidence="3">
    <location>
        <begin position="200"/>
        <end position="224"/>
    </location>
</feature>
<dbReference type="Pfam" id="PF03152">
    <property type="entry name" value="UFD1_N1"/>
    <property type="match status" value="1"/>
</dbReference>
<dbReference type="OMA" id="KPRFQGA"/>
<dbReference type="GO" id="GO:0036503">
    <property type="term" value="P:ERAD pathway"/>
    <property type="evidence" value="ECO:0007669"/>
    <property type="project" value="TreeGrafter"/>
</dbReference>
<dbReference type="Gene3D" id="3.10.330.10">
    <property type="match status" value="1"/>
</dbReference>
<dbReference type="GO" id="GO:0034098">
    <property type="term" value="C:VCP-NPL4-UFD1 AAA ATPase complex"/>
    <property type="evidence" value="ECO:0007669"/>
    <property type="project" value="TreeGrafter"/>
</dbReference>
<dbReference type="AlphaFoldDB" id="A0A0S4IUF4"/>
<reference evidence="7" key="1">
    <citation type="submission" date="2015-09" db="EMBL/GenBank/DDBJ databases">
        <authorList>
            <consortium name="Pathogen Informatics"/>
        </authorList>
    </citation>
    <scope>NUCLEOTIDE SEQUENCE [LARGE SCALE GENOMIC DNA]</scope>
    <source>
        <strain evidence="7">Lake Konstanz</strain>
    </source>
</reference>
<protein>
    <submittedName>
        <fullName evidence="6">Ubiquitin fusion degradation protein, putative</fullName>
    </submittedName>
</protein>
<organism evidence="6 7">
    <name type="scientific">Bodo saltans</name>
    <name type="common">Flagellated protozoan</name>
    <dbReference type="NCBI Taxonomy" id="75058"/>
    <lineage>
        <taxon>Eukaryota</taxon>
        <taxon>Discoba</taxon>
        <taxon>Euglenozoa</taxon>
        <taxon>Kinetoplastea</taxon>
        <taxon>Metakinetoplastina</taxon>
        <taxon>Eubodonida</taxon>
        <taxon>Bodonidae</taxon>
        <taxon>Bodo</taxon>
    </lineage>
</organism>
<dbReference type="InterPro" id="IPR055418">
    <property type="entry name" value="UFD1_N2"/>
</dbReference>
<evidence type="ECO:0000256" key="1">
    <source>
        <dbReference type="ARBA" id="ARBA00006043"/>
    </source>
</evidence>
<dbReference type="InterPro" id="IPR055417">
    <property type="entry name" value="UFD1_N1"/>
</dbReference>
<dbReference type="Gene3D" id="2.40.40.50">
    <property type="entry name" value="Ubiquitin fusion degradation protein UFD1, N-terminal domain"/>
    <property type="match status" value="1"/>
</dbReference>
<dbReference type="GO" id="GO:0006511">
    <property type="term" value="P:ubiquitin-dependent protein catabolic process"/>
    <property type="evidence" value="ECO:0007669"/>
    <property type="project" value="InterPro"/>
</dbReference>
<evidence type="ECO:0000256" key="2">
    <source>
        <dbReference type="ARBA" id="ARBA00022786"/>
    </source>
</evidence>
<dbReference type="Proteomes" id="UP000051952">
    <property type="component" value="Unassembled WGS sequence"/>
</dbReference>
<evidence type="ECO:0000259" key="5">
    <source>
        <dbReference type="Pfam" id="PF24842"/>
    </source>
</evidence>
<evidence type="ECO:0000256" key="3">
    <source>
        <dbReference type="SAM" id="MobiDB-lite"/>
    </source>
</evidence>
<evidence type="ECO:0000313" key="7">
    <source>
        <dbReference type="Proteomes" id="UP000051952"/>
    </source>
</evidence>
<name>A0A0S4IUF4_BODSA</name>
<evidence type="ECO:0000313" key="6">
    <source>
        <dbReference type="EMBL" id="CUF96407.1"/>
    </source>
</evidence>
<dbReference type="InterPro" id="IPR042299">
    <property type="entry name" value="Ufd1-like_Nn"/>
</dbReference>
<dbReference type="EMBL" id="CYKH01000465">
    <property type="protein sequence ID" value="CUF96407.1"/>
    <property type="molecule type" value="Genomic_DNA"/>
</dbReference>
<keyword evidence="2" id="KW-0833">Ubl conjugation pathway</keyword>
<sequence>MFFGNGPAQQRARAGIDVYVQHFAAFSGAFAERRGDVIDSGGRILLPTECLRQMANLNLVYPLQFEIKTFAGRSVFAGVLEFESQAGQAILPRWMFEYLQLQPGETVRIGTVALPQGGLVKLRPHQRAFVEAISDPKSVLESHLKHHPVLTRNSTIVLEYLDREFSIDVVETLDTSGKSVKAISTVNHNVTTMELKVEFDRPKDMPDSPVKPPPQATAFPVAPQQQGANVIGGQAGVQFTPLAFKPPTLLPSGSPSSSAPPTAEPPKPTFVPFGGGGRSLTGRTPAGNTPGVGSTPTSSNPSVSATPTTPQPSAASDKFVAFHGAGRSMR</sequence>
<feature type="domain" description="Ubiquitin fusion degradation protein UFD1 N-terminal subdomain 1" evidence="4">
    <location>
        <begin position="20"/>
        <end position="115"/>
    </location>
</feature>
<accession>A0A0S4IUF4</accession>
<evidence type="ECO:0000259" key="4">
    <source>
        <dbReference type="Pfam" id="PF03152"/>
    </source>
</evidence>
<dbReference type="PANTHER" id="PTHR12555">
    <property type="entry name" value="UBIQUITIN FUSION DEGRADATON PROTEIN 1"/>
    <property type="match status" value="1"/>
</dbReference>
<gene>
    <name evidence="6" type="ORF">BSAL_67960</name>
</gene>
<feature type="compositionally biased region" description="Low complexity" evidence="3">
    <location>
        <begin position="245"/>
        <end position="261"/>
    </location>
</feature>
<feature type="region of interest" description="Disordered" evidence="3">
    <location>
        <begin position="243"/>
        <end position="330"/>
    </location>
</feature>
<comment type="similarity">
    <text evidence="1">Belongs to the UFD1 family.</text>
</comment>
<dbReference type="InterPro" id="IPR004854">
    <property type="entry name" value="Ufd1-like"/>
</dbReference>
<dbReference type="VEuPathDB" id="TriTrypDB:BSAL_67960"/>